<feature type="domain" description="Retrovirus-related Pol polyprotein from transposon TNT 1-94-like beta-barrel" evidence="2">
    <location>
        <begin position="293"/>
        <end position="372"/>
    </location>
</feature>
<evidence type="ECO:0000259" key="2">
    <source>
        <dbReference type="Pfam" id="PF22936"/>
    </source>
</evidence>
<dbReference type="PANTHER" id="PTHR35317:SF11">
    <property type="entry name" value="CCHC-TYPE DOMAIN-CONTAINING PROTEIN"/>
    <property type="match status" value="1"/>
</dbReference>
<feature type="non-terminal residue" evidence="3">
    <location>
        <position position="1"/>
    </location>
</feature>
<reference evidence="3" key="1">
    <citation type="submission" date="2014-07" db="EMBL/GenBank/DDBJ databases">
        <title>Identification of a novel salt tolerance gene in wild soybean by whole-genome sequencing.</title>
        <authorList>
            <person name="Lam H.-M."/>
            <person name="Qi X."/>
            <person name="Li M.-W."/>
            <person name="Liu X."/>
            <person name="Xie M."/>
            <person name="Ni M."/>
            <person name="Xu X."/>
        </authorList>
    </citation>
    <scope>NUCLEOTIDE SEQUENCE [LARGE SCALE GENOMIC DNA]</scope>
    <source>
        <tissue evidence="3">Root</tissue>
    </source>
</reference>
<dbReference type="AlphaFoldDB" id="A0A0B2SHR9"/>
<evidence type="ECO:0000313" key="3">
    <source>
        <dbReference type="EMBL" id="KHN43784.1"/>
    </source>
</evidence>
<gene>
    <name evidence="3" type="ORF">glysoja_035395</name>
</gene>
<dbReference type="SUPFAM" id="SSF57756">
    <property type="entry name" value="Retrovirus zinc finger-like domains"/>
    <property type="match status" value="1"/>
</dbReference>
<dbReference type="Pfam" id="PF22936">
    <property type="entry name" value="Pol_BBD"/>
    <property type="match status" value="1"/>
</dbReference>
<dbReference type="PANTHER" id="PTHR35317">
    <property type="entry name" value="OS04G0629600 PROTEIN"/>
    <property type="match status" value="1"/>
</dbReference>
<dbReference type="GO" id="GO:0003676">
    <property type="term" value="F:nucleic acid binding"/>
    <property type="evidence" value="ECO:0007669"/>
    <property type="project" value="InterPro"/>
</dbReference>
<dbReference type="Proteomes" id="UP000053555">
    <property type="component" value="Unassembled WGS sequence"/>
</dbReference>
<name>A0A0B2SHR9_GLYSO</name>
<dbReference type="Gene3D" id="4.10.60.10">
    <property type="entry name" value="Zinc finger, CCHC-type"/>
    <property type="match status" value="1"/>
</dbReference>
<protein>
    <recommendedName>
        <fullName evidence="2">Retrovirus-related Pol polyprotein from transposon TNT 1-94-like beta-barrel domain-containing protein</fullName>
    </recommendedName>
</protein>
<feature type="non-terminal residue" evidence="3">
    <location>
        <position position="401"/>
    </location>
</feature>
<dbReference type="InterPro" id="IPR036875">
    <property type="entry name" value="Znf_CCHC_sf"/>
</dbReference>
<proteinExistence type="predicted"/>
<evidence type="ECO:0000256" key="1">
    <source>
        <dbReference type="SAM" id="MobiDB-lite"/>
    </source>
</evidence>
<sequence>LWDAVKENYVVQPLPKNPTMAQIKNHKEGKMRKAKAKSCLFAGVSKMIQTRIMTLKSPKEIWEFLKEEYVGDDKIRGMQVLNLRREFELQRMKESETIKEYSNKLLSIANKIKLLGSDFADSRIVEKILVTVSEKYKASIASLENTKVLSKITLVEVIHALQAQEQRRLMRQEHAVEGALPAKSQQAGTWKKKNYKKNRPTSNESRANNYNKGNGKNKSYPPCQYCGKMGHPPFRCWKRPNAKCNKCNQMGHEAVICHNKNHQGERAQTANQEEEDQLFVAACYLSSESSESWLIDSGCTNHMTFGKALFRDLRPTNITKVGIGNGDSILVKGKRTVAIISYAGTKLIPNVLFITEIDQSLLSVGQLIDRGFKVVFEDKYCLIKDATGQDIFKVKMKGKSF</sequence>
<dbReference type="Pfam" id="PF14223">
    <property type="entry name" value="Retrotran_gag_2"/>
    <property type="match status" value="1"/>
</dbReference>
<dbReference type="GO" id="GO:0008270">
    <property type="term" value="F:zinc ion binding"/>
    <property type="evidence" value="ECO:0007669"/>
    <property type="project" value="InterPro"/>
</dbReference>
<feature type="region of interest" description="Disordered" evidence="1">
    <location>
        <begin position="177"/>
        <end position="215"/>
    </location>
</feature>
<dbReference type="EMBL" id="KN643698">
    <property type="protein sequence ID" value="KHN43784.1"/>
    <property type="molecule type" value="Genomic_DNA"/>
</dbReference>
<organism evidence="3">
    <name type="scientific">Glycine soja</name>
    <name type="common">Wild soybean</name>
    <dbReference type="NCBI Taxonomy" id="3848"/>
    <lineage>
        <taxon>Eukaryota</taxon>
        <taxon>Viridiplantae</taxon>
        <taxon>Streptophyta</taxon>
        <taxon>Embryophyta</taxon>
        <taxon>Tracheophyta</taxon>
        <taxon>Spermatophyta</taxon>
        <taxon>Magnoliopsida</taxon>
        <taxon>eudicotyledons</taxon>
        <taxon>Gunneridae</taxon>
        <taxon>Pentapetalae</taxon>
        <taxon>rosids</taxon>
        <taxon>fabids</taxon>
        <taxon>Fabales</taxon>
        <taxon>Fabaceae</taxon>
        <taxon>Papilionoideae</taxon>
        <taxon>50 kb inversion clade</taxon>
        <taxon>NPAAA clade</taxon>
        <taxon>indigoferoid/millettioid clade</taxon>
        <taxon>Phaseoleae</taxon>
        <taxon>Glycine</taxon>
        <taxon>Glycine subgen. Soja</taxon>
    </lineage>
</organism>
<accession>A0A0B2SHR9</accession>
<dbReference type="InterPro" id="IPR054722">
    <property type="entry name" value="PolX-like_BBD"/>
</dbReference>
<feature type="compositionally biased region" description="Basic residues" evidence="1">
    <location>
        <begin position="190"/>
        <end position="199"/>
    </location>
</feature>